<dbReference type="GO" id="GO:0004843">
    <property type="term" value="F:cysteine-type deubiquitinase activity"/>
    <property type="evidence" value="ECO:0007669"/>
    <property type="project" value="UniProtKB-EC"/>
</dbReference>
<dbReference type="PROSITE" id="PS00973">
    <property type="entry name" value="USP_2"/>
    <property type="match status" value="1"/>
</dbReference>
<sequence>MKMRRLKRFFKRTKVHPVVDDGDKSNAAGRNKNAANTKLSQDTDSTYSNGDVSCFAWCFKLFKKWRRKGRPAAETVSNAERNTQPDCTADEMSTALKDSSVSSDFSDSSVSFEVVSEITITPEDYSVCFFSSATMDDIIISPTEDITEKMFSSSSDNFAEVEMLCGGVLYEGQEERDKTSAERRTADIDRGLKNFRNTCYINSSLQCLFSMERFCTQLCVQLSDWCDHPSAKLIRCFIELWSISESLDQKRKSILLMNFIMAAASTNPDITIHTQNDAHEFLFYCLSQMQMICRTLNQAGGMASECPIKANISFQLRNIITCRFCGVQKSKYEEFNHLALPLANPSSVESCLNCYLSDEEEIECRCSVCGYSSASSRWAFHTMPRVLILQLKRFRLSATSTKKKHNKIHIDPVFYLTRPVQSISGGHTYTMATSTSHQARTWLPGVEASAGEEEQTARTEQDESVCTYSLISVLNHDGPSIYSGHYLTDCLIQSDSSWLTCDDEYVTLTSVAEVMEQRQRSAYVLFYERS</sequence>
<evidence type="ECO:0000256" key="6">
    <source>
        <dbReference type="ARBA" id="ARBA00022801"/>
    </source>
</evidence>
<dbReference type="GO" id="GO:0006508">
    <property type="term" value="P:proteolysis"/>
    <property type="evidence" value="ECO:0007669"/>
    <property type="project" value="UniProtKB-KW"/>
</dbReference>
<dbReference type="Proteomes" id="UP000752171">
    <property type="component" value="Unassembled WGS sequence"/>
</dbReference>
<feature type="domain" description="USP" evidence="8">
    <location>
        <begin position="190"/>
        <end position="530"/>
    </location>
</feature>
<dbReference type="Pfam" id="PF00443">
    <property type="entry name" value="UCH"/>
    <property type="match status" value="1"/>
</dbReference>
<dbReference type="InterPro" id="IPR001394">
    <property type="entry name" value="Peptidase_C19_UCH"/>
</dbReference>
<comment type="caution">
    <text evidence="9">The sequence shown here is derived from an EMBL/GenBank/DDBJ whole genome shotgun (WGS) entry which is preliminary data.</text>
</comment>
<dbReference type="PANTHER" id="PTHR24006:SF687">
    <property type="entry name" value="UBIQUITIN CARBOXYL-TERMINAL HYDROLASE 10"/>
    <property type="match status" value="1"/>
</dbReference>
<evidence type="ECO:0000313" key="9">
    <source>
        <dbReference type="EMBL" id="KAG9283435.1"/>
    </source>
</evidence>
<comment type="similarity">
    <text evidence="2">Belongs to the peptidase C19 family. USP10 subfamily.</text>
</comment>
<dbReference type="EC" id="3.4.19.12" evidence="3"/>
<dbReference type="GO" id="GO:0005829">
    <property type="term" value="C:cytosol"/>
    <property type="evidence" value="ECO:0007669"/>
    <property type="project" value="TreeGrafter"/>
</dbReference>
<evidence type="ECO:0000256" key="7">
    <source>
        <dbReference type="ARBA" id="ARBA00022807"/>
    </source>
</evidence>
<dbReference type="OrthoDB" id="289038at2759"/>
<dbReference type="GO" id="GO:0005634">
    <property type="term" value="C:nucleus"/>
    <property type="evidence" value="ECO:0007669"/>
    <property type="project" value="TreeGrafter"/>
</dbReference>
<comment type="catalytic activity">
    <reaction evidence="1">
        <text>Thiol-dependent hydrolysis of ester, thioester, amide, peptide and isopeptide bonds formed by the C-terminal Gly of ubiquitin (a 76-residue protein attached to proteins as an intracellular targeting signal).</text>
        <dbReference type="EC" id="3.4.19.12"/>
    </reaction>
</comment>
<organism evidence="9 10">
    <name type="scientific">Astyanax mexicanus</name>
    <name type="common">Blind cave fish</name>
    <name type="synonym">Astyanax fasciatus mexicanus</name>
    <dbReference type="NCBI Taxonomy" id="7994"/>
    <lineage>
        <taxon>Eukaryota</taxon>
        <taxon>Metazoa</taxon>
        <taxon>Chordata</taxon>
        <taxon>Craniata</taxon>
        <taxon>Vertebrata</taxon>
        <taxon>Euteleostomi</taxon>
        <taxon>Actinopterygii</taxon>
        <taxon>Neopterygii</taxon>
        <taxon>Teleostei</taxon>
        <taxon>Ostariophysi</taxon>
        <taxon>Characiformes</taxon>
        <taxon>Characoidei</taxon>
        <taxon>Acestrorhamphidae</taxon>
        <taxon>Acestrorhamphinae</taxon>
        <taxon>Astyanax</taxon>
    </lineage>
</organism>
<evidence type="ECO:0000313" key="10">
    <source>
        <dbReference type="Proteomes" id="UP000752171"/>
    </source>
</evidence>
<dbReference type="InterPro" id="IPR038765">
    <property type="entry name" value="Papain-like_cys_pep_sf"/>
</dbReference>
<reference evidence="9 10" key="1">
    <citation type="submission" date="2021-07" db="EMBL/GenBank/DDBJ databases">
        <authorList>
            <person name="Imarazene B."/>
            <person name="Zahm M."/>
            <person name="Klopp C."/>
            <person name="Cabau C."/>
            <person name="Beille S."/>
            <person name="Jouanno E."/>
            <person name="Castinel A."/>
            <person name="Lluch J."/>
            <person name="Gil L."/>
            <person name="Kuchtly C."/>
            <person name="Lopez Roques C."/>
            <person name="Donnadieu C."/>
            <person name="Parrinello H."/>
            <person name="Journot L."/>
            <person name="Du K."/>
            <person name="Schartl M."/>
            <person name="Retaux S."/>
            <person name="Guiguen Y."/>
        </authorList>
    </citation>
    <scope>NUCLEOTIDE SEQUENCE [LARGE SCALE GENOMIC DNA]</scope>
    <source>
        <strain evidence="9">Pach_M1</strain>
        <tissue evidence="9">Testis</tissue>
    </source>
</reference>
<evidence type="ECO:0000256" key="2">
    <source>
        <dbReference type="ARBA" id="ARBA00005427"/>
    </source>
</evidence>
<evidence type="ECO:0000256" key="4">
    <source>
        <dbReference type="ARBA" id="ARBA00022670"/>
    </source>
</evidence>
<evidence type="ECO:0000256" key="5">
    <source>
        <dbReference type="ARBA" id="ARBA00022786"/>
    </source>
</evidence>
<keyword evidence="4" id="KW-0645">Protease</keyword>
<dbReference type="InterPro" id="IPR028889">
    <property type="entry name" value="USP"/>
</dbReference>
<dbReference type="AlphaFoldDB" id="A0A8T2MN46"/>
<dbReference type="GO" id="GO:0016579">
    <property type="term" value="P:protein deubiquitination"/>
    <property type="evidence" value="ECO:0007669"/>
    <property type="project" value="InterPro"/>
</dbReference>
<evidence type="ECO:0000256" key="3">
    <source>
        <dbReference type="ARBA" id="ARBA00012759"/>
    </source>
</evidence>
<dbReference type="CDD" id="cd02257">
    <property type="entry name" value="Peptidase_C19"/>
    <property type="match status" value="1"/>
</dbReference>
<dbReference type="PANTHER" id="PTHR24006">
    <property type="entry name" value="UBIQUITIN CARBOXYL-TERMINAL HYDROLASE"/>
    <property type="match status" value="1"/>
</dbReference>
<gene>
    <name evidence="9" type="primary">USP37</name>
    <name evidence="9" type="ORF">AMEX_G2197</name>
</gene>
<keyword evidence="5" id="KW-0833">Ubl conjugation pathway</keyword>
<protein>
    <recommendedName>
        <fullName evidence="3">ubiquitinyl hydrolase 1</fullName>
        <ecNumber evidence="3">3.4.19.12</ecNumber>
    </recommendedName>
</protein>
<keyword evidence="7" id="KW-0788">Thiol protease</keyword>
<dbReference type="InterPro" id="IPR050164">
    <property type="entry name" value="Peptidase_C19"/>
</dbReference>
<dbReference type="Gene3D" id="3.90.70.10">
    <property type="entry name" value="Cysteine proteinases"/>
    <property type="match status" value="1"/>
</dbReference>
<dbReference type="SUPFAM" id="SSF54001">
    <property type="entry name" value="Cysteine proteinases"/>
    <property type="match status" value="1"/>
</dbReference>
<dbReference type="InterPro" id="IPR018200">
    <property type="entry name" value="USP_CS"/>
</dbReference>
<evidence type="ECO:0000256" key="1">
    <source>
        <dbReference type="ARBA" id="ARBA00000707"/>
    </source>
</evidence>
<proteinExistence type="inferred from homology"/>
<dbReference type="PROSITE" id="PS50235">
    <property type="entry name" value="USP_3"/>
    <property type="match status" value="1"/>
</dbReference>
<keyword evidence="6 9" id="KW-0378">Hydrolase</keyword>
<name>A0A8T2MN46_ASTMX</name>
<evidence type="ECO:0000259" key="8">
    <source>
        <dbReference type="PROSITE" id="PS50235"/>
    </source>
</evidence>
<dbReference type="EMBL" id="JAICCE010000001">
    <property type="protein sequence ID" value="KAG9283435.1"/>
    <property type="molecule type" value="Genomic_DNA"/>
</dbReference>
<accession>A0A8T2MN46</accession>